<dbReference type="Proteomes" id="UP000015106">
    <property type="component" value="Chromosome 6"/>
</dbReference>
<reference evidence="1" key="3">
    <citation type="submission" date="2022-06" db="UniProtKB">
        <authorList>
            <consortium name="EnsemblPlants"/>
        </authorList>
    </citation>
    <scope>IDENTIFICATION</scope>
</reference>
<reference evidence="2" key="1">
    <citation type="journal article" date="2013" name="Nature">
        <title>Draft genome of the wheat A-genome progenitor Triticum urartu.</title>
        <authorList>
            <person name="Ling H.Q."/>
            <person name="Zhao S."/>
            <person name="Liu D."/>
            <person name="Wang J."/>
            <person name="Sun H."/>
            <person name="Zhang C."/>
            <person name="Fan H."/>
            <person name="Li D."/>
            <person name="Dong L."/>
            <person name="Tao Y."/>
            <person name="Gao C."/>
            <person name="Wu H."/>
            <person name="Li Y."/>
            <person name="Cui Y."/>
            <person name="Guo X."/>
            <person name="Zheng S."/>
            <person name="Wang B."/>
            <person name="Yu K."/>
            <person name="Liang Q."/>
            <person name="Yang W."/>
            <person name="Lou X."/>
            <person name="Chen J."/>
            <person name="Feng M."/>
            <person name="Jian J."/>
            <person name="Zhang X."/>
            <person name="Luo G."/>
            <person name="Jiang Y."/>
            <person name="Liu J."/>
            <person name="Wang Z."/>
            <person name="Sha Y."/>
            <person name="Zhang B."/>
            <person name="Wu H."/>
            <person name="Tang D."/>
            <person name="Shen Q."/>
            <person name="Xue P."/>
            <person name="Zou S."/>
            <person name="Wang X."/>
            <person name="Liu X."/>
            <person name="Wang F."/>
            <person name="Yang Y."/>
            <person name="An X."/>
            <person name="Dong Z."/>
            <person name="Zhang K."/>
            <person name="Zhang X."/>
            <person name="Luo M.C."/>
            <person name="Dvorak J."/>
            <person name="Tong Y."/>
            <person name="Wang J."/>
            <person name="Yang H."/>
            <person name="Li Z."/>
            <person name="Wang D."/>
            <person name="Zhang A."/>
            <person name="Wang J."/>
        </authorList>
    </citation>
    <scope>NUCLEOTIDE SEQUENCE</scope>
    <source>
        <strain evidence="2">cv. G1812</strain>
    </source>
</reference>
<evidence type="ECO:0000313" key="2">
    <source>
        <dbReference type="Proteomes" id="UP000015106"/>
    </source>
</evidence>
<accession>A0A8R7QP78</accession>
<reference evidence="1" key="2">
    <citation type="submission" date="2018-03" db="EMBL/GenBank/DDBJ databases">
        <title>The Triticum urartu genome reveals the dynamic nature of wheat genome evolution.</title>
        <authorList>
            <person name="Ling H."/>
            <person name="Ma B."/>
            <person name="Shi X."/>
            <person name="Liu H."/>
            <person name="Dong L."/>
            <person name="Sun H."/>
            <person name="Cao Y."/>
            <person name="Gao Q."/>
            <person name="Zheng S."/>
            <person name="Li Y."/>
            <person name="Yu Y."/>
            <person name="Du H."/>
            <person name="Qi M."/>
            <person name="Li Y."/>
            <person name="Yu H."/>
            <person name="Cui Y."/>
            <person name="Wang N."/>
            <person name="Chen C."/>
            <person name="Wu H."/>
            <person name="Zhao Y."/>
            <person name="Zhang J."/>
            <person name="Li Y."/>
            <person name="Zhou W."/>
            <person name="Zhang B."/>
            <person name="Hu W."/>
            <person name="Eijk M."/>
            <person name="Tang J."/>
            <person name="Witsenboer H."/>
            <person name="Zhao S."/>
            <person name="Li Z."/>
            <person name="Zhang A."/>
            <person name="Wang D."/>
            <person name="Liang C."/>
        </authorList>
    </citation>
    <scope>NUCLEOTIDE SEQUENCE [LARGE SCALE GENOMIC DNA]</scope>
    <source>
        <strain evidence="1">cv. G1812</strain>
    </source>
</reference>
<evidence type="ECO:0000313" key="1">
    <source>
        <dbReference type="EnsemblPlants" id="TuG1812G0600001101.01.T03"/>
    </source>
</evidence>
<dbReference type="AlphaFoldDB" id="A0A8R7QP78"/>
<dbReference type="Gramene" id="TuG1812G0600001101.01.T03">
    <property type="protein sequence ID" value="TuG1812G0600001101.01.T03"/>
    <property type="gene ID" value="TuG1812G0600001101.01"/>
</dbReference>
<name>A0A8R7QP78_TRIUA</name>
<dbReference type="Gramene" id="TuG1812G0600001101.01.T02">
    <property type="protein sequence ID" value="TuG1812G0600001101.01.T02"/>
    <property type="gene ID" value="TuG1812G0600001101.01"/>
</dbReference>
<dbReference type="EnsemblPlants" id="TuG1812G0600001101.01.T02">
    <property type="protein sequence ID" value="TuG1812G0600001101.01.T02"/>
    <property type="gene ID" value="TuG1812G0600001101.01"/>
</dbReference>
<dbReference type="EnsemblPlants" id="TuG1812G0600001101.01.T03">
    <property type="protein sequence ID" value="TuG1812G0600001101.01.T03"/>
    <property type="gene ID" value="TuG1812G0600001101.01"/>
</dbReference>
<proteinExistence type="predicted"/>
<organism evidence="1 2">
    <name type="scientific">Triticum urartu</name>
    <name type="common">Red wild einkorn</name>
    <name type="synonym">Crithodium urartu</name>
    <dbReference type="NCBI Taxonomy" id="4572"/>
    <lineage>
        <taxon>Eukaryota</taxon>
        <taxon>Viridiplantae</taxon>
        <taxon>Streptophyta</taxon>
        <taxon>Embryophyta</taxon>
        <taxon>Tracheophyta</taxon>
        <taxon>Spermatophyta</taxon>
        <taxon>Magnoliopsida</taxon>
        <taxon>Liliopsida</taxon>
        <taxon>Poales</taxon>
        <taxon>Poaceae</taxon>
        <taxon>BOP clade</taxon>
        <taxon>Pooideae</taxon>
        <taxon>Triticodae</taxon>
        <taxon>Triticeae</taxon>
        <taxon>Triticinae</taxon>
        <taxon>Triticum</taxon>
    </lineage>
</organism>
<sequence>MPPPSPIATDRTWSSCAMTSMAPMAACSGDGVAMFDAASASWTSAPGPPPSKSVLQEENLEILALDAVDETDLFDLIPTSQVPMRTYTYVDPSRVGSGIDPMNVQGISEYITSI</sequence>
<keyword evidence="2" id="KW-1185">Reference proteome</keyword>
<protein>
    <submittedName>
        <fullName evidence="1">Uncharacterized protein</fullName>
    </submittedName>
</protein>